<dbReference type="STRING" id="1344003.SAMN05445060_1601"/>
<gene>
    <name evidence="1" type="ORF">SAMN05445060_1601</name>
</gene>
<name>A0A1N7ERA0_9NOCA</name>
<proteinExistence type="predicted"/>
<evidence type="ECO:0000313" key="2">
    <source>
        <dbReference type="Proteomes" id="UP000186218"/>
    </source>
</evidence>
<dbReference type="EMBL" id="FTNT01000003">
    <property type="protein sequence ID" value="SIR90638.1"/>
    <property type="molecule type" value="Genomic_DNA"/>
</dbReference>
<evidence type="ECO:0000313" key="1">
    <source>
        <dbReference type="EMBL" id="SIR90638.1"/>
    </source>
</evidence>
<dbReference type="AlphaFoldDB" id="A0A1N7ERA0"/>
<reference evidence="1 2" key="1">
    <citation type="submission" date="2017-01" db="EMBL/GenBank/DDBJ databases">
        <authorList>
            <person name="Mah S.A."/>
            <person name="Swanson W.J."/>
            <person name="Moy G.W."/>
            <person name="Vacquier V.D."/>
        </authorList>
    </citation>
    <scope>NUCLEOTIDE SEQUENCE [LARGE SCALE GENOMIC DNA]</scope>
    <source>
        <strain evidence="1 2">CPCC 203464</strain>
    </source>
</reference>
<accession>A0A1N7ERA0</accession>
<sequence>MLVTTTMAKRIGMAAVAAAVTTGGVVVGSGSAGAVSLPDVSVSKNLLPFGCQAVVTNLGGATARDVVVHEIPFGATQGLGDIAPGQTKSASYIDCAMVFFGIRVYVTTSNGDSNPFNNVARIYP</sequence>
<organism evidence="1 2">
    <name type="scientific">Williamsia sterculiae</name>
    <dbReference type="NCBI Taxonomy" id="1344003"/>
    <lineage>
        <taxon>Bacteria</taxon>
        <taxon>Bacillati</taxon>
        <taxon>Actinomycetota</taxon>
        <taxon>Actinomycetes</taxon>
        <taxon>Mycobacteriales</taxon>
        <taxon>Nocardiaceae</taxon>
        <taxon>Williamsia</taxon>
    </lineage>
</organism>
<dbReference type="RefSeq" id="WP_143690240.1">
    <property type="nucleotide sequence ID" value="NZ_FTNT01000003.1"/>
</dbReference>
<dbReference type="Proteomes" id="UP000186218">
    <property type="component" value="Unassembled WGS sequence"/>
</dbReference>
<keyword evidence="2" id="KW-1185">Reference proteome</keyword>
<protein>
    <submittedName>
        <fullName evidence="1">Uncharacterized protein</fullName>
    </submittedName>
</protein>